<feature type="transmembrane region" description="Helical" evidence="5">
    <location>
        <begin position="360"/>
        <end position="379"/>
    </location>
</feature>
<dbReference type="RefSeq" id="XP_051860351.1">
    <property type="nucleotide sequence ID" value="XM_052004391.1"/>
</dbReference>
<sequence>MENANAALEPQHTQLTLLQSASSYYYYDPYEKRTVEVPLNNLDAFISLLKCVMGTGILAMPLAIRYSGVVAGVLLSLLLMMLLTYCIHLLISGMTECCRRIQVPQVSMPQAVQIAYQSGPRCVHCFANVAGFLTSCVLVIGQFGLCCVYIVFVAKNFKEIGDYYCRDFNERYYVVGVCVLQLPFFLIRKLKYLVPLNLISNCFLYLGFLCIMYYLVRGLPNPQQRELIKPPADWIMFFGIAAFSLTAVGSMLVVEANMAHPQSYLGIFGVLNLAVFFILFSNILFGIMGYWRYGEQVEASITLNVPQNEILSQIIKVAIALGIFLSYPLNGFVVITVIFKDYGQGSESNYSCTLEFVVRVCFLLLTGIVSAVVPNLAALTELEGAFSLCNLNLICPALIDMFINYAPGYGRLRWKLIRDIVLIIIGIIFGIVGCSVAIRQLVEDLRGTLQSMQKFHLRAGQQQFLKSLFKYRHWHQFDFGFAFDYFALLKLRLNFSSSQNFRALLRYTILCIFGNGNERQICIWLSGLCGSLH</sequence>
<dbReference type="PANTHER" id="PTHR22950:SF340">
    <property type="entry name" value="AMINO ACID TRANSPORTER TRANSMEMBRANE DOMAIN-CONTAINING PROTEIN-RELATED"/>
    <property type="match status" value="1"/>
</dbReference>
<feature type="transmembrane region" description="Helical" evidence="5">
    <location>
        <begin position="172"/>
        <end position="187"/>
    </location>
</feature>
<keyword evidence="3 5" id="KW-1133">Transmembrane helix</keyword>
<dbReference type="Pfam" id="PF01490">
    <property type="entry name" value="Aa_trans"/>
    <property type="match status" value="1"/>
</dbReference>
<dbReference type="AlphaFoldDB" id="A0A9C6W5R5"/>
<feature type="transmembrane region" description="Helical" evidence="5">
    <location>
        <begin position="42"/>
        <end position="64"/>
    </location>
</feature>
<dbReference type="InterPro" id="IPR013057">
    <property type="entry name" value="AA_transpt_TM"/>
</dbReference>
<dbReference type="GeneID" id="117571521"/>
<dbReference type="OrthoDB" id="1684102at2759"/>
<feature type="transmembrane region" description="Helical" evidence="5">
    <location>
        <begin position="420"/>
        <end position="442"/>
    </location>
</feature>
<feature type="transmembrane region" description="Helical" evidence="5">
    <location>
        <begin position="385"/>
        <end position="408"/>
    </location>
</feature>
<dbReference type="PANTHER" id="PTHR22950">
    <property type="entry name" value="AMINO ACID TRANSPORTER"/>
    <property type="match status" value="1"/>
</dbReference>
<keyword evidence="2 5" id="KW-0812">Transmembrane</keyword>
<proteinExistence type="predicted"/>
<evidence type="ECO:0000256" key="5">
    <source>
        <dbReference type="SAM" id="Phobius"/>
    </source>
</evidence>
<feature type="transmembrane region" description="Helical" evidence="5">
    <location>
        <begin position="266"/>
        <end position="293"/>
    </location>
</feature>
<dbReference type="Proteomes" id="UP000515160">
    <property type="component" value="Chromosome 3"/>
</dbReference>
<protein>
    <submittedName>
        <fullName evidence="8">Glutamate transporter polyphemus isoform X1</fullName>
    </submittedName>
</protein>
<feature type="transmembrane region" description="Helical" evidence="5">
    <location>
        <begin position="126"/>
        <end position="152"/>
    </location>
</feature>
<keyword evidence="7" id="KW-1185">Reference proteome</keyword>
<reference evidence="8" key="1">
    <citation type="submission" date="2025-08" db="UniProtKB">
        <authorList>
            <consortium name="RefSeq"/>
        </authorList>
    </citation>
    <scope>IDENTIFICATION</scope>
    <source>
        <strain evidence="8">15112-1751.03</strain>
        <tissue evidence="8">Whole Adult</tissue>
    </source>
</reference>
<organism evidence="7 8">
    <name type="scientific">Drosophila albomicans</name>
    <name type="common">Fruit fly</name>
    <dbReference type="NCBI Taxonomy" id="7291"/>
    <lineage>
        <taxon>Eukaryota</taxon>
        <taxon>Metazoa</taxon>
        <taxon>Ecdysozoa</taxon>
        <taxon>Arthropoda</taxon>
        <taxon>Hexapoda</taxon>
        <taxon>Insecta</taxon>
        <taxon>Pterygota</taxon>
        <taxon>Neoptera</taxon>
        <taxon>Endopterygota</taxon>
        <taxon>Diptera</taxon>
        <taxon>Brachycera</taxon>
        <taxon>Muscomorpha</taxon>
        <taxon>Ephydroidea</taxon>
        <taxon>Drosophilidae</taxon>
        <taxon>Drosophila</taxon>
    </lineage>
</organism>
<feature type="transmembrane region" description="Helical" evidence="5">
    <location>
        <begin position="313"/>
        <end position="339"/>
    </location>
</feature>
<evidence type="ECO:0000256" key="3">
    <source>
        <dbReference type="ARBA" id="ARBA00022989"/>
    </source>
</evidence>
<evidence type="ECO:0000256" key="2">
    <source>
        <dbReference type="ARBA" id="ARBA00022692"/>
    </source>
</evidence>
<feature type="transmembrane region" description="Helical" evidence="5">
    <location>
        <begin position="234"/>
        <end position="254"/>
    </location>
</feature>
<name>A0A9C6W5R5_DROAB</name>
<gene>
    <name evidence="8" type="primary">LOC117571521</name>
</gene>
<dbReference type="GO" id="GO:0005774">
    <property type="term" value="C:vacuolar membrane"/>
    <property type="evidence" value="ECO:0007669"/>
    <property type="project" value="TreeGrafter"/>
</dbReference>
<evidence type="ECO:0000256" key="4">
    <source>
        <dbReference type="ARBA" id="ARBA00023136"/>
    </source>
</evidence>
<accession>A0A9C6W5R5</accession>
<evidence type="ECO:0000313" key="7">
    <source>
        <dbReference type="Proteomes" id="UP000515160"/>
    </source>
</evidence>
<keyword evidence="4 5" id="KW-0472">Membrane</keyword>
<dbReference type="GO" id="GO:0015179">
    <property type="term" value="F:L-amino acid transmembrane transporter activity"/>
    <property type="evidence" value="ECO:0007669"/>
    <property type="project" value="TreeGrafter"/>
</dbReference>
<comment type="subcellular location">
    <subcellularLocation>
        <location evidence="1">Membrane</location>
        <topology evidence="1">Multi-pass membrane protein</topology>
    </subcellularLocation>
</comment>
<evidence type="ECO:0000259" key="6">
    <source>
        <dbReference type="Pfam" id="PF01490"/>
    </source>
</evidence>
<evidence type="ECO:0000256" key="1">
    <source>
        <dbReference type="ARBA" id="ARBA00004141"/>
    </source>
</evidence>
<feature type="domain" description="Amino acid transporter transmembrane" evidence="6">
    <location>
        <begin position="41"/>
        <end position="438"/>
    </location>
</feature>
<evidence type="ECO:0000313" key="8">
    <source>
        <dbReference type="RefSeq" id="XP_051860351.1"/>
    </source>
</evidence>
<feature type="transmembrane region" description="Helical" evidence="5">
    <location>
        <begin position="70"/>
        <end position="91"/>
    </location>
</feature>
<feature type="transmembrane region" description="Helical" evidence="5">
    <location>
        <begin position="194"/>
        <end position="214"/>
    </location>
</feature>